<keyword evidence="1" id="KW-0472">Membrane</keyword>
<sequence length="94" mass="10668">MRIPIGAPIPLVTRIQQKFTLLQQMQKPSLGSVSVITTVILTSIAVFAVTAYPKLNNQYYKDAQKRERAMITATQDELAHGQRVWSDPFDRDHN</sequence>
<dbReference type="EMBL" id="CM016762">
    <property type="protein sequence ID" value="TMS32847.1"/>
    <property type="molecule type" value="Genomic_DNA"/>
</dbReference>
<evidence type="ECO:0000256" key="1">
    <source>
        <dbReference type="SAM" id="Phobius"/>
    </source>
</evidence>
<gene>
    <name evidence="2" type="ORF">L596_000646</name>
</gene>
<proteinExistence type="predicted"/>
<reference evidence="2 3" key="2">
    <citation type="journal article" date="2019" name="G3 (Bethesda)">
        <title>Hybrid Assembly of the Genome of the Entomopathogenic Nematode Steinernema carpocapsae Identifies the X-Chromosome.</title>
        <authorList>
            <person name="Serra L."/>
            <person name="Macchietto M."/>
            <person name="Macias-Munoz A."/>
            <person name="McGill C.J."/>
            <person name="Rodriguez I.M."/>
            <person name="Rodriguez B."/>
            <person name="Murad R."/>
            <person name="Mortazavi A."/>
        </authorList>
    </citation>
    <scope>NUCLEOTIDE SEQUENCE [LARGE SCALE GENOMIC DNA]</scope>
    <source>
        <strain evidence="2 3">ALL</strain>
    </source>
</reference>
<keyword evidence="1" id="KW-1133">Transmembrane helix</keyword>
<name>A0A4U8UL50_STECR</name>
<dbReference type="AlphaFoldDB" id="A0A4U8UL50"/>
<evidence type="ECO:0000313" key="2">
    <source>
        <dbReference type="EMBL" id="TMS32847.1"/>
    </source>
</evidence>
<dbReference type="Proteomes" id="UP000298663">
    <property type="component" value="Chromosome X"/>
</dbReference>
<organism evidence="2 3">
    <name type="scientific">Steinernema carpocapsae</name>
    <name type="common">Entomopathogenic nematode</name>
    <dbReference type="NCBI Taxonomy" id="34508"/>
    <lineage>
        <taxon>Eukaryota</taxon>
        <taxon>Metazoa</taxon>
        <taxon>Ecdysozoa</taxon>
        <taxon>Nematoda</taxon>
        <taxon>Chromadorea</taxon>
        <taxon>Rhabditida</taxon>
        <taxon>Tylenchina</taxon>
        <taxon>Panagrolaimomorpha</taxon>
        <taxon>Strongyloidoidea</taxon>
        <taxon>Steinernematidae</taxon>
        <taxon>Steinernema</taxon>
    </lineage>
</organism>
<dbReference type="OrthoDB" id="5837390at2759"/>
<keyword evidence="3" id="KW-1185">Reference proteome</keyword>
<reference evidence="2 3" key="1">
    <citation type="journal article" date="2015" name="Genome Biol.">
        <title>Comparative genomics of Steinernema reveals deeply conserved gene regulatory networks.</title>
        <authorList>
            <person name="Dillman A.R."/>
            <person name="Macchietto M."/>
            <person name="Porter C.F."/>
            <person name="Rogers A."/>
            <person name="Williams B."/>
            <person name="Antoshechkin I."/>
            <person name="Lee M.M."/>
            <person name="Goodwin Z."/>
            <person name="Lu X."/>
            <person name="Lewis E.E."/>
            <person name="Goodrich-Blair H."/>
            <person name="Stock S.P."/>
            <person name="Adams B.J."/>
            <person name="Sternberg P.W."/>
            <person name="Mortazavi A."/>
        </authorList>
    </citation>
    <scope>NUCLEOTIDE SEQUENCE [LARGE SCALE GENOMIC DNA]</scope>
    <source>
        <strain evidence="2 3">ALL</strain>
    </source>
</reference>
<keyword evidence="1" id="KW-0812">Transmembrane</keyword>
<evidence type="ECO:0000313" key="3">
    <source>
        <dbReference type="Proteomes" id="UP000298663"/>
    </source>
</evidence>
<feature type="transmembrane region" description="Helical" evidence="1">
    <location>
        <begin position="30"/>
        <end position="52"/>
    </location>
</feature>
<dbReference type="EMBL" id="AZBU02000001">
    <property type="protein sequence ID" value="TMS32847.1"/>
    <property type="molecule type" value="Genomic_DNA"/>
</dbReference>
<accession>A0A4U8UL50</accession>
<comment type="caution">
    <text evidence="2">The sequence shown here is derived from an EMBL/GenBank/DDBJ whole genome shotgun (WGS) entry which is preliminary data.</text>
</comment>
<protein>
    <submittedName>
        <fullName evidence="2">Uncharacterized protein</fullName>
    </submittedName>
</protein>
<dbReference type="STRING" id="34508.A0A4U8UL50"/>